<dbReference type="PANTHER" id="PTHR34699:SF2">
    <property type="entry name" value="NON-CANONICAL PURINE NTP PHOSPHATASE_PRRC1 DOMAIN-CONTAINING PROTEIN"/>
    <property type="match status" value="1"/>
</dbReference>
<reference evidence="12 13" key="1">
    <citation type="submission" date="2020-12" db="EMBL/GenBank/DDBJ databases">
        <title>Halosimplex halophilum sp. nov. and Halosimplex salinum sp. nov., two new members of the genus Halosimplex.</title>
        <authorList>
            <person name="Cui H.L."/>
        </authorList>
    </citation>
    <scope>NUCLEOTIDE SEQUENCE [LARGE SCALE GENOMIC DNA]</scope>
    <source>
        <strain evidence="12 13">YGH94</strain>
    </source>
</reference>
<dbReference type="Proteomes" id="UP000595001">
    <property type="component" value="Chromosome"/>
</dbReference>
<evidence type="ECO:0000313" key="13">
    <source>
        <dbReference type="Proteomes" id="UP000595001"/>
    </source>
</evidence>
<dbReference type="KEGG" id="hlt:I7X12_04845"/>
<keyword evidence="5 10" id="KW-0460">Magnesium</keyword>
<proteinExistence type="inferred from homology"/>
<evidence type="ECO:0000256" key="1">
    <source>
        <dbReference type="ARBA" id="ARBA00001936"/>
    </source>
</evidence>
<keyword evidence="13" id="KW-1185">Reference proteome</keyword>
<dbReference type="EC" id="3.6.1.73" evidence="10"/>
<protein>
    <recommendedName>
        <fullName evidence="10">Probable inosine/xanthosine triphosphatase</fullName>
        <shortName evidence="10">ITPase/XTPase</shortName>
        <ecNumber evidence="10">3.6.1.73</ecNumber>
    </recommendedName>
    <alternativeName>
        <fullName evidence="10">Non-canonical purine NTP phosphatase</fullName>
    </alternativeName>
    <alternativeName>
        <fullName evidence="10">Non-standard purine NTP phosphatase</fullName>
    </alternativeName>
    <alternativeName>
        <fullName evidence="10">Nucleoside-triphosphate phosphatase</fullName>
        <shortName evidence="10">NTPase</shortName>
    </alternativeName>
</protein>
<comment type="catalytic activity">
    <reaction evidence="9 10">
        <text>XTP + H2O = XDP + phosphate + H(+)</text>
        <dbReference type="Rhea" id="RHEA:28406"/>
        <dbReference type="ChEBI" id="CHEBI:15377"/>
        <dbReference type="ChEBI" id="CHEBI:15378"/>
        <dbReference type="ChEBI" id="CHEBI:43474"/>
        <dbReference type="ChEBI" id="CHEBI:59884"/>
        <dbReference type="ChEBI" id="CHEBI:61314"/>
        <dbReference type="EC" id="3.6.1.73"/>
    </reaction>
</comment>
<evidence type="ECO:0000259" key="11">
    <source>
        <dbReference type="Pfam" id="PF01931"/>
    </source>
</evidence>
<evidence type="ECO:0000256" key="6">
    <source>
        <dbReference type="ARBA" id="ARBA00023080"/>
    </source>
</evidence>
<gene>
    <name evidence="12" type="primary">yjjX</name>
    <name evidence="12" type="ORF">I7X12_04845</name>
</gene>
<dbReference type="AlphaFoldDB" id="A0A7T3G091"/>
<comment type="cofactor">
    <cofactor evidence="10">
        <name>Mg(2+)</name>
        <dbReference type="ChEBI" id="CHEBI:18420"/>
    </cofactor>
    <cofactor evidence="10">
        <name>Mn(2+)</name>
        <dbReference type="ChEBI" id="CHEBI:29035"/>
    </cofactor>
    <text evidence="10">Binds 1 divalent metal cation per subunit; can use either Mg(2+) or Mn(2+).</text>
</comment>
<dbReference type="InterPro" id="IPR002786">
    <property type="entry name" value="Non_canon_purine_NTPase"/>
</dbReference>
<dbReference type="HAMAP" id="MF_00648">
    <property type="entry name" value="Non_canon_purine_NTPase_YjjX"/>
    <property type="match status" value="1"/>
</dbReference>
<feature type="domain" description="Non-canonical purine NTP phosphatase/PRRC1" evidence="11">
    <location>
        <begin position="7"/>
        <end position="171"/>
    </location>
</feature>
<evidence type="ECO:0000256" key="10">
    <source>
        <dbReference type="HAMAP-Rule" id="MF_00648"/>
    </source>
</evidence>
<comment type="similarity">
    <text evidence="10">Belongs to the YjjX NTPase family.</text>
</comment>
<evidence type="ECO:0000313" key="12">
    <source>
        <dbReference type="EMBL" id="QPV63963.1"/>
    </source>
</evidence>
<sequence>MTRVAVGSENPVKAGATERVAGQSFEDGAEVVAVAVDSGVPEQPRGRTETLTGAENRAARALEADPGADYGVGIEGGVATLDERPGLYLVMWAAVTDGETLQRGGGPALRLPDDVAERVRSGEELGPVLDDRLDTERLKERAGAAGVFTGGTIDRESALVHAVAGAFGPFVTDPY</sequence>
<comment type="cofactor">
    <cofactor evidence="1">
        <name>Mn(2+)</name>
        <dbReference type="ChEBI" id="CHEBI:29035"/>
    </cofactor>
</comment>
<dbReference type="Gene3D" id="3.90.950.10">
    <property type="match status" value="1"/>
</dbReference>
<dbReference type="EMBL" id="CP065856">
    <property type="protein sequence ID" value="QPV63963.1"/>
    <property type="molecule type" value="Genomic_DNA"/>
</dbReference>
<dbReference type="FunFam" id="3.90.950.10:FF:000002">
    <property type="entry name" value="Inosine/xanthosine triphosphatase"/>
    <property type="match status" value="1"/>
</dbReference>
<dbReference type="GO" id="GO:0046872">
    <property type="term" value="F:metal ion binding"/>
    <property type="evidence" value="ECO:0007669"/>
    <property type="project" value="UniProtKB-KW"/>
</dbReference>
<keyword evidence="7 10" id="KW-0464">Manganese</keyword>
<organism evidence="12 13">
    <name type="scientific">Halosimplex litoreum</name>
    <dbReference type="NCBI Taxonomy" id="1198301"/>
    <lineage>
        <taxon>Archaea</taxon>
        <taxon>Methanobacteriati</taxon>
        <taxon>Methanobacteriota</taxon>
        <taxon>Stenosarchaea group</taxon>
        <taxon>Halobacteria</taxon>
        <taxon>Halobacteriales</taxon>
        <taxon>Haloarculaceae</taxon>
        <taxon>Halosimplex</taxon>
    </lineage>
</organism>
<evidence type="ECO:0000256" key="7">
    <source>
        <dbReference type="ARBA" id="ARBA00023211"/>
    </source>
</evidence>
<accession>A0A7T3G091</accession>
<dbReference type="InterPro" id="IPR029001">
    <property type="entry name" value="ITPase-like_fam"/>
</dbReference>
<evidence type="ECO:0000256" key="5">
    <source>
        <dbReference type="ARBA" id="ARBA00022842"/>
    </source>
</evidence>
<evidence type="ECO:0000256" key="9">
    <source>
        <dbReference type="ARBA" id="ARBA00048781"/>
    </source>
</evidence>
<dbReference type="SUPFAM" id="SSF52972">
    <property type="entry name" value="ITPase-like"/>
    <property type="match status" value="1"/>
</dbReference>
<dbReference type="GO" id="GO:0009117">
    <property type="term" value="P:nucleotide metabolic process"/>
    <property type="evidence" value="ECO:0007669"/>
    <property type="project" value="UniProtKB-KW"/>
</dbReference>
<keyword evidence="2 10" id="KW-0479">Metal-binding</keyword>
<dbReference type="GO" id="GO:0006772">
    <property type="term" value="P:thiamine metabolic process"/>
    <property type="evidence" value="ECO:0007669"/>
    <property type="project" value="TreeGrafter"/>
</dbReference>
<evidence type="ECO:0000256" key="2">
    <source>
        <dbReference type="ARBA" id="ARBA00022723"/>
    </source>
</evidence>
<dbReference type="GO" id="GO:0103023">
    <property type="term" value="F:ITPase activity"/>
    <property type="evidence" value="ECO:0007669"/>
    <property type="project" value="UniProtKB-EC"/>
</dbReference>
<dbReference type="InterPro" id="IPR050299">
    <property type="entry name" value="YjjX_NTPase"/>
</dbReference>
<keyword evidence="3 10" id="KW-0547">Nucleotide-binding</keyword>
<name>A0A7T3G091_9EURY</name>
<dbReference type="RefSeq" id="WP_198062739.1">
    <property type="nucleotide sequence ID" value="NZ_CP065856.1"/>
</dbReference>
<comment type="catalytic activity">
    <reaction evidence="8 10">
        <text>ITP + H2O = IDP + phosphate + H(+)</text>
        <dbReference type="Rhea" id="RHEA:28330"/>
        <dbReference type="ChEBI" id="CHEBI:15377"/>
        <dbReference type="ChEBI" id="CHEBI:15378"/>
        <dbReference type="ChEBI" id="CHEBI:43474"/>
        <dbReference type="ChEBI" id="CHEBI:58280"/>
        <dbReference type="ChEBI" id="CHEBI:61402"/>
        <dbReference type="EC" id="3.6.1.73"/>
    </reaction>
</comment>
<evidence type="ECO:0000256" key="8">
    <source>
        <dbReference type="ARBA" id="ARBA00048174"/>
    </source>
</evidence>
<dbReference type="NCBIfam" id="TIGR00258">
    <property type="entry name" value="inosine/xanthosine triphosphatase"/>
    <property type="match status" value="1"/>
</dbReference>
<keyword evidence="6 10" id="KW-0546">Nucleotide metabolism</keyword>
<evidence type="ECO:0000256" key="4">
    <source>
        <dbReference type="ARBA" id="ARBA00022801"/>
    </source>
</evidence>
<comment type="function">
    <text evidence="10">Phosphatase that hydrolyzes non-canonical purine nucleotides such as XTP and ITP to their respective diphosphate derivatives. Probably excludes non-canonical purines from DNA/RNA precursor pool, thus preventing their incorporation into DNA/RNA and avoiding chromosomal lesions.</text>
</comment>
<dbReference type="PANTHER" id="PTHR34699">
    <property type="match status" value="1"/>
</dbReference>
<comment type="subunit">
    <text evidence="10">Homodimer.</text>
</comment>
<evidence type="ECO:0000256" key="3">
    <source>
        <dbReference type="ARBA" id="ARBA00022741"/>
    </source>
</evidence>
<dbReference type="OrthoDB" id="52857at2157"/>
<feature type="binding site" evidence="10">
    <location>
        <position position="37"/>
    </location>
    <ligand>
        <name>Mg(2+)</name>
        <dbReference type="ChEBI" id="CHEBI:18420"/>
    </ligand>
</feature>
<comment type="caution">
    <text evidence="10">Lacks conserved residue(s) required for the propagation of feature annotation.</text>
</comment>
<dbReference type="GO" id="GO:0000166">
    <property type="term" value="F:nucleotide binding"/>
    <property type="evidence" value="ECO:0007669"/>
    <property type="project" value="UniProtKB-KW"/>
</dbReference>
<dbReference type="Pfam" id="PF01931">
    <property type="entry name" value="NTPase_I-T"/>
    <property type="match status" value="1"/>
</dbReference>
<dbReference type="InterPro" id="IPR026533">
    <property type="entry name" value="NTPase/PRRC1"/>
</dbReference>
<dbReference type="GeneID" id="60587796"/>
<keyword evidence="4 10" id="KW-0378">Hydrolase</keyword>